<organism evidence="8">
    <name type="scientific">Nematocida ausubeli (strain ATCC PRA-371 / ERTm2)</name>
    <name type="common">Nematode killer fungus</name>
    <dbReference type="NCBI Taxonomy" id="1913371"/>
    <lineage>
        <taxon>Eukaryota</taxon>
        <taxon>Fungi</taxon>
        <taxon>Fungi incertae sedis</taxon>
        <taxon>Microsporidia</taxon>
        <taxon>Nematocida</taxon>
    </lineage>
</organism>
<dbReference type="SUPFAM" id="SSF57716">
    <property type="entry name" value="Glucocorticoid receptor-like (DNA-binding domain)"/>
    <property type="match status" value="1"/>
</dbReference>
<dbReference type="PROSITE" id="PS50114">
    <property type="entry name" value="GATA_ZN_FINGER_2"/>
    <property type="match status" value="1"/>
</dbReference>
<evidence type="ECO:0000313" key="9">
    <source>
        <dbReference type="EMBL" id="KFG26368.1"/>
    </source>
</evidence>
<dbReference type="AlphaFoldDB" id="H8ZAQ9"/>
<dbReference type="PRINTS" id="PR00619">
    <property type="entry name" value="GATAZNFINGER"/>
</dbReference>
<evidence type="ECO:0000256" key="4">
    <source>
        <dbReference type="ARBA" id="ARBA00022833"/>
    </source>
</evidence>
<dbReference type="GO" id="GO:0045944">
    <property type="term" value="P:positive regulation of transcription by RNA polymerase II"/>
    <property type="evidence" value="ECO:0007669"/>
    <property type="project" value="TreeGrafter"/>
</dbReference>
<evidence type="ECO:0000256" key="6">
    <source>
        <dbReference type="PROSITE-ProRule" id="PRU00094"/>
    </source>
</evidence>
<reference evidence="9" key="2">
    <citation type="submission" date="2012-10" db="EMBL/GenBank/DDBJ databases">
        <authorList>
            <consortium name="The Broad Institute Genome Sequencing Platform"/>
            <consortium name="The Broad Institute Genome Sequencing Center for Infectious Disease"/>
            <person name="Cuomo C."/>
            <person name="Troemel E."/>
            <person name="Walker B."/>
            <person name="Young S.K."/>
            <person name="Zeng Q."/>
            <person name="Gargeya S."/>
            <person name="Fitzgerald M."/>
            <person name="Haas B."/>
            <person name="Abouelleil A."/>
            <person name="Alvarado L."/>
            <person name="Arachchi H.M."/>
            <person name="Berlin A.M."/>
            <person name="Chapman S.B."/>
            <person name="Goldberg J."/>
            <person name="Griggs A."/>
            <person name="Gujja S."/>
            <person name="Hansen M."/>
            <person name="Howarth C."/>
            <person name="Imamovic A."/>
            <person name="Larimer J."/>
            <person name="McCowan C."/>
            <person name="Murphy C."/>
            <person name="Neiman D."/>
            <person name="Pearson M."/>
            <person name="Priest M."/>
            <person name="Roberts A."/>
            <person name="Saif S."/>
            <person name="Shea T."/>
            <person name="Sisk P."/>
            <person name="Sykes S."/>
            <person name="Wortman J."/>
            <person name="Nusbaum C."/>
            <person name="Birren B."/>
        </authorList>
    </citation>
    <scope>NUCLEOTIDE SEQUENCE</scope>
    <source>
        <strain evidence="9">ERTm6</strain>
    </source>
</reference>
<name>H8ZAQ9_NEMA1</name>
<evidence type="ECO:0000256" key="2">
    <source>
        <dbReference type="ARBA" id="ARBA00022723"/>
    </source>
</evidence>
<dbReference type="EMBL" id="JH604634">
    <property type="protein sequence ID" value="EHY65962.1"/>
    <property type="molecule type" value="Genomic_DNA"/>
</dbReference>
<dbReference type="EMBL" id="AKIJ01000003">
    <property type="protein sequence ID" value="KFG26368.1"/>
    <property type="molecule type" value="Genomic_DNA"/>
</dbReference>
<proteinExistence type="predicted"/>
<dbReference type="InterPro" id="IPR000679">
    <property type="entry name" value="Znf_GATA"/>
</dbReference>
<dbReference type="Proteomes" id="UP000005622">
    <property type="component" value="Unassembled WGS sequence"/>
</dbReference>
<dbReference type="GO" id="GO:0000981">
    <property type="term" value="F:DNA-binding transcription factor activity, RNA polymerase II-specific"/>
    <property type="evidence" value="ECO:0007669"/>
    <property type="project" value="TreeGrafter"/>
</dbReference>
<dbReference type="GO" id="GO:0008270">
    <property type="term" value="F:zinc ion binding"/>
    <property type="evidence" value="ECO:0007669"/>
    <property type="project" value="UniProtKB-KW"/>
</dbReference>
<dbReference type="PANTHER" id="PTHR10071">
    <property type="entry name" value="TRANSCRIPTION FACTOR GATA FAMILY MEMBER"/>
    <property type="match status" value="1"/>
</dbReference>
<dbReference type="PROSITE" id="PS00344">
    <property type="entry name" value="GATA_ZN_FINGER_1"/>
    <property type="match status" value="1"/>
</dbReference>
<evidence type="ECO:0000259" key="7">
    <source>
        <dbReference type="PROSITE" id="PS50114"/>
    </source>
</evidence>
<keyword evidence="4" id="KW-0862">Zinc</keyword>
<feature type="domain" description="GATA-type" evidence="7">
    <location>
        <begin position="6"/>
        <end position="59"/>
    </location>
</feature>
<dbReference type="PANTHER" id="PTHR10071:SF281">
    <property type="entry name" value="BOX A-BINDING FACTOR-RELATED"/>
    <property type="match status" value="1"/>
</dbReference>
<dbReference type="InterPro" id="IPR013088">
    <property type="entry name" value="Znf_NHR/GATA"/>
</dbReference>
<evidence type="ECO:0000256" key="1">
    <source>
        <dbReference type="ARBA" id="ARBA00004123"/>
    </source>
</evidence>
<dbReference type="GO" id="GO:0005634">
    <property type="term" value="C:nucleus"/>
    <property type="evidence" value="ECO:0007669"/>
    <property type="project" value="UniProtKB-SubCell"/>
</dbReference>
<accession>H8ZAQ9</accession>
<evidence type="ECO:0000256" key="5">
    <source>
        <dbReference type="ARBA" id="ARBA00023242"/>
    </source>
</evidence>
<protein>
    <recommendedName>
        <fullName evidence="7">GATA-type domain-containing protein</fullName>
    </recommendedName>
</protein>
<accession>A0A086J2K0</accession>
<dbReference type="HOGENOM" id="CLU_2027330_0_0_1"/>
<dbReference type="Pfam" id="PF00320">
    <property type="entry name" value="GATA"/>
    <property type="match status" value="1"/>
</dbReference>
<comment type="subcellular location">
    <subcellularLocation>
        <location evidence="1">Nucleus</location>
    </subcellularLocation>
</comment>
<gene>
    <name evidence="8" type="ORF">NERG_00658</name>
    <name evidence="9" type="ORF">NESG_01489</name>
</gene>
<dbReference type="InterPro" id="IPR039355">
    <property type="entry name" value="Transcription_factor_GATA"/>
</dbReference>
<evidence type="ECO:0000313" key="10">
    <source>
        <dbReference type="Proteomes" id="UP000054524"/>
    </source>
</evidence>
<dbReference type="SMART" id="SM00401">
    <property type="entry name" value="ZnF_GATA"/>
    <property type="match status" value="1"/>
</dbReference>
<keyword evidence="5" id="KW-0539">Nucleus</keyword>
<dbReference type="CDD" id="cd00202">
    <property type="entry name" value="ZnF_GATA"/>
    <property type="match status" value="1"/>
</dbReference>
<dbReference type="OrthoDB" id="515401at2759"/>
<sequence length="124" mass="14264">MIKYKKGDDITCENCKTNITPLWRRSETGNYLCNACGLYLKIHKKHRPVKFMSKEIKHRQRQAVPRMLLDGAGEGYDVAYNEINTNGGERKEAMFEDCLVINYSEEEIEALSGLVMLIDTDESK</sequence>
<dbReference type="STRING" id="944018.H8ZAQ9"/>
<dbReference type="GO" id="GO:0000978">
    <property type="term" value="F:RNA polymerase II cis-regulatory region sequence-specific DNA binding"/>
    <property type="evidence" value="ECO:0007669"/>
    <property type="project" value="TreeGrafter"/>
</dbReference>
<keyword evidence="3 6" id="KW-0863">Zinc-finger</keyword>
<evidence type="ECO:0000313" key="8">
    <source>
        <dbReference type="EMBL" id="EHY65962.1"/>
    </source>
</evidence>
<dbReference type="Gene3D" id="3.30.50.10">
    <property type="entry name" value="Erythroid Transcription Factor GATA-1, subunit A"/>
    <property type="match status" value="1"/>
</dbReference>
<keyword evidence="10" id="KW-1185">Reference proteome</keyword>
<reference evidence="8" key="1">
    <citation type="submission" date="2011-03" db="EMBL/GenBank/DDBJ databases">
        <title>The Genome Sequence of Nematocida sp1 strain ERTm2.</title>
        <authorList>
            <consortium name="The Broad Institute Genome Sequencing Platform"/>
            <consortium name="The Broad Institute Genome Sequencing Center for Infectious Disease"/>
            <person name="Cuomo C."/>
            <person name="Troemel E."/>
            <person name="Young S.K."/>
            <person name="Zeng Q."/>
            <person name="Gargeya S."/>
            <person name="Fitzgerald M."/>
            <person name="Haas B."/>
            <person name="Abouelleil A."/>
            <person name="Alvarado L."/>
            <person name="Arachchi H.M."/>
            <person name="Berlin A."/>
            <person name="Brown A."/>
            <person name="Chapman S.B."/>
            <person name="Chen Z."/>
            <person name="Dunbar C."/>
            <person name="Freedman E."/>
            <person name="Gearin G."/>
            <person name="Gellesch M."/>
            <person name="Goldberg J."/>
            <person name="Griggs A."/>
            <person name="Gujja S."/>
            <person name="Heilman E.R."/>
            <person name="Heiman D."/>
            <person name="Howarth C."/>
            <person name="Larson L."/>
            <person name="Lui A."/>
            <person name="MacDonald P.J.P."/>
            <person name="Mehta T."/>
            <person name="Montmayeur A."/>
            <person name="Murphy C."/>
            <person name="Neiman D."/>
            <person name="Pearson M."/>
            <person name="Priest M."/>
            <person name="Roberts A."/>
            <person name="Saif S."/>
            <person name="Shea T."/>
            <person name="Shenoy N."/>
            <person name="Sisk P."/>
            <person name="Stolte C."/>
            <person name="Sykes S."/>
            <person name="White J."/>
            <person name="Yandava C."/>
            <person name="Wortman J."/>
            <person name="Nusbaum C."/>
            <person name="Birren B."/>
        </authorList>
    </citation>
    <scope>NUCLEOTIDE SEQUENCE</scope>
    <source>
        <strain evidence="8">ERTm2</strain>
    </source>
</reference>
<dbReference type="Proteomes" id="UP000054524">
    <property type="component" value="Unassembled WGS sequence"/>
</dbReference>
<evidence type="ECO:0000256" key="3">
    <source>
        <dbReference type="ARBA" id="ARBA00022771"/>
    </source>
</evidence>
<dbReference type="GO" id="GO:0000122">
    <property type="term" value="P:negative regulation of transcription by RNA polymerase II"/>
    <property type="evidence" value="ECO:0007669"/>
    <property type="project" value="TreeGrafter"/>
</dbReference>
<reference evidence="9 10" key="3">
    <citation type="journal article" date="2014" name="Genome Announc.">
        <title>Genome Sequence of the Microsporidian Species Nematocida sp1 Strain ERTm6 (ATCC PRA-372).</title>
        <authorList>
            <person name="Bakowski M.A."/>
            <person name="Priest M."/>
            <person name="Young S."/>
            <person name="Cuomo C.A."/>
            <person name="Troemel E.R."/>
        </authorList>
    </citation>
    <scope>NUCLEOTIDE SEQUENCE [LARGE SCALE GENOMIC DNA]</scope>
    <source>
        <strain evidence="9 10">ERTm6</strain>
    </source>
</reference>
<keyword evidence="2" id="KW-0479">Metal-binding</keyword>